<dbReference type="InterPro" id="IPR018244">
    <property type="entry name" value="Allrgn_V5/Tpx1_CS"/>
</dbReference>
<evidence type="ECO:0000313" key="3">
    <source>
        <dbReference type="Proteomes" id="UP000287853"/>
    </source>
</evidence>
<name>A0A444IYS5_9BACT</name>
<dbReference type="PRINTS" id="PR00837">
    <property type="entry name" value="V5TPXLIKE"/>
</dbReference>
<comment type="caution">
    <text evidence="2">The sequence shown here is derived from an EMBL/GenBank/DDBJ whole genome shotgun (WGS) entry which is preliminary data.</text>
</comment>
<proteinExistence type="predicted"/>
<gene>
    <name evidence="2" type="ORF">H206_02258</name>
</gene>
<reference evidence="2 3" key="1">
    <citation type="submission" date="2017-01" db="EMBL/GenBank/DDBJ databases">
        <title>The cable genome- insights into the physiology and evolution of filamentous bacteria capable of sulfide oxidation via long distance electron transfer.</title>
        <authorList>
            <person name="Schreiber L."/>
            <person name="Bjerg J.T."/>
            <person name="Boggild A."/>
            <person name="Van De Vossenberg J."/>
            <person name="Meysman F."/>
            <person name="Nielsen L.P."/>
            <person name="Schramm A."/>
            <person name="Kjeldsen K.U."/>
        </authorList>
    </citation>
    <scope>NUCLEOTIDE SEQUENCE [LARGE SCALE GENOMIC DNA]</scope>
    <source>
        <strain evidence="2">MCF</strain>
    </source>
</reference>
<dbReference type="GO" id="GO:0005576">
    <property type="term" value="C:extracellular region"/>
    <property type="evidence" value="ECO:0007669"/>
    <property type="project" value="InterPro"/>
</dbReference>
<dbReference type="InterPro" id="IPR014044">
    <property type="entry name" value="CAP_dom"/>
</dbReference>
<dbReference type="PRINTS" id="PR00838">
    <property type="entry name" value="V5ALLERGEN"/>
</dbReference>
<accession>A0A444IYS5</accession>
<dbReference type="FunFam" id="3.40.33.10:FF:000010">
    <property type="entry name" value="Predicted protein"/>
    <property type="match status" value="1"/>
</dbReference>
<dbReference type="InterPro" id="IPR035940">
    <property type="entry name" value="CAP_sf"/>
</dbReference>
<dbReference type="PROSITE" id="PS51257">
    <property type="entry name" value="PROKAR_LIPOPROTEIN"/>
    <property type="match status" value="1"/>
</dbReference>
<dbReference type="InterPro" id="IPR001283">
    <property type="entry name" value="CRISP-related"/>
</dbReference>
<organism evidence="2 3">
    <name type="scientific">Candidatus Electrothrix aarhusensis</name>
    <dbReference type="NCBI Taxonomy" id="1859131"/>
    <lineage>
        <taxon>Bacteria</taxon>
        <taxon>Pseudomonadati</taxon>
        <taxon>Thermodesulfobacteriota</taxon>
        <taxon>Desulfobulbia</taxon>
        <taxon>Desulfobulbales</taxon>
        <taxon>Desulfobulbaceae</taxon>
        <taxon>Candidatus Electrothrix</taxon>
    </lineage>
</organism>
<dbReference type="Proteomes" id="UP000287853">
    <property type="component" value="Unassembled WGS sequence"/>
</dbReference>
<dbReference type="Gene3D" id="3.40.33.10">
    <property type="entry name" value="CAP"/>
    <property type="match status" value="1"/>
</dbReference>
<dbReference type="EMBL" id="MTKO01000070">
    <property type="protein sequence ID" value="RWX46061.1"/>
    <property type="molecule type" value="Genomic_DNA"/>
</dbReference>
<keyword evidence="3" id="KW-1185">Reference proteome</keyword>
<feature type="domain" description="SCP" evidence="1">
    <location>
        <begin position="53"/>
        <end position="194"/>
    </location>
</feature>
<dbReference type="PANTHER" id="PTHR10334">
    <property type="entry name" value="CYSTEINE-RICH SECRETORY PROTEIN-RELATED"/>
    <property type="match status" value="1"/>
</dbReference>
<dbReference type="Pfam" id="PF00188">
    <property type="entry name" value="CAP"/>
    <property type="match status" value="1"/>
</dbReference>
<evidence type="ECO:0000313" key="2">
    <source>
        <dbReference type="EMBL" id="RWX46061.1"/>
    </source>
</evidence>
<sequence length="198" mass="21543">MHKKIITLLSGFLLTSCVTSPTNSSLAPEEFSPAPVTTTTAWNTSFAKKKSTIDPAAMVAAHNQWRSKTGVPALKWSNDLTASAQQWADQLARSGCRVKHSTGTNGENIYWAGAAQRSNGTSLRQEITEQNVVDAWGNEVKDYDYASNSCHGVCGHYTQVVWKSTTEVGCGMAFCSDKAQVWVCQYTPPGNMVGKKPY</sequence>
<dbReference type="SUPFAM" id="SSF55797">
    <property type="entry name" value="PR-1-like"/>
    <property type="match status" value="1"/>
</dbReference>
<dbReference type="PROSITE" id="PS01009">
    <property type="entry name" value="CRISP_1"/>
    <property type="match status" value="1"/>
</dbReference>
<protein>
    <submittedName>
        <fullName evidence="2">Cysteine-rich secretory protein family protein</fullName>
    </submittedName>
</protein>
<dbReference type="SMART" id="SM00198">
    <property type="entry name" value="SCP"/>
    <property type="match status" value="1"/>
</dbReference>
<dbReference type="AlphaFoldDB" id="A0A444IYS5"/>
<dbReference type="InterPro" id="IPR002413">
    <property type="entry name" value="V5_allergen-like"/>
</dbReference>
<evidence type="ECO:0000259" key="1">
    <source>
        <dbReference type="SMART" id="SM00198"/>
    </source>
</evidence>